<dbReference type="Pfam" id="PF07653">
    <property type="entry name" value="SH3_2"/>
    <property type="match status" value="1"/>
</dbReference>
<reference evidence="12" key="1">
    <citation type="submission" date="2012-01" db="EMBL/GenBank/DDBJ databases">
        <title>The Genome Sequence of Oreochromis niloticus (Nile Tilapia).</title>
        <authorList>
            <consortium name="Broad Institute Genome Assembly Team"/>
            <consortium name="Broad Institute Sequencing Platform"/>
            <person name="Di Palma F."/>
            <person name="Johnson J."/>
            <person name="Lander E.S."/>
            <person name="Lindblad-Toh K."/>
        </authorList>
    </citation>
    <scope>NUCLEOTIDE SEQUENCE [LARGE SCALE GENOMIC DNA]</scope>
</reference>
<dbReference type="InterPro" id="IPR001452">
    <property type="entry name" value="SH3_domain"/>
</dbReference>
<dbReference type="Pfam" id="PF16523">
    <property type="entry name" value="betaPIX_CC"/>
    <property type="match status" value="1"/>
</dbReference>
<dbReference type="InterPro" id="IPR032409">
    <property type="entry name" value="GEF6/7_CC"/>
</dbReference>
<reference evidence="11" key="2">
    <citation type="submission" date="2025-08" db="UniProtKB">
        <authorList>
            <consortium name="Ensembl"/>
        </authorList>
    </citation>
    <scope>IDENTIFICATION</scope>
</reference>
<dbReference type="InterPro" id="IPR035899">
    <property type="entry name" value="DBL_dom_sf"/>
</dbReference>
<evidence type="ECO:0000259" key="9">
    <source>
        <dbReference type="PROSITE" id="PS50003"/>
    </source>
</evidence>
<keyword evidence="3" id="KW-0344">Guanine-nucleotide releasing factor</keyword>
<dbReference type="SUPFAM" id="SSF50044">
    <property type="entry name" value="SH3-domain"/>
    <property type="match status" value="1"/>
</dbReference>
<dbReference type="Proteomes" id="UP000005207">
    <property type="component" value="Linkage group LG2"/>
</dbReference>
<evidence type="ECO:0000259" key="8">
    <source>
        <dbReference type="PROSITE" id="PS50002"/>
    </source>
</evidence>
<dbReference type="PROSITE" id="PS50002">
    <property type="entry name" value="SH3"/>
    <property type="match status" value="1"/>
</dbReference>
<dbReference type="GO" id="GO:0005737">
    <property type="term" value="C:cytoplasm"/>
    <property type="evidence" value="ECO:0007669"/>
    <property type="project" value="TreeGrafter"/>
</dbReference>
<dbReference type="GeneTree" id="ENSGT00940000158723"/>
<feature type="region of interest" description="Disordered" evidence="7">
    <location>
        <begin position="372"/>
        <end position="395"/>
    </location>
</feature>
<feature type="domain" description="DH" evidence="10">
    <location>
        <begin position="81"/>
        <end position="218"/>
    </location>
</feature>
<dbReference type="GO" id="GO:0005085">
    <property type="term" value="F:guanyl-nucleotide exchange factor activity"/>
    <property type="evidence" value="ECO:0007669"/>
    <property type="project" value="UniProtKB-KW"/>
</dbReference>
<dbReference type="PROSITE" id="PS50010">
    <property type="entry name" value="DH_2"/>
    <property type="match status" value="1"/>
</dbReference>
<dbReference type="CDD" id="cd12060">
    <property type="entry name" value="SH3_alphaPIX"/>
    <property type="match status" value="1"/>
</dbReference>
<dbReference type="Gene3D" id="2.30.30.40">
    <property type="entry name" value="SH3 Domains"/>
    <property type="match status" value="1"/>
</dbReference>
<dbReference type="InterPro" id="IPR035788">
    <property type="entry name" value="AlphaPIX_SH3"/>
</dbReference>
<evidence type="ECO:0000313" key="11">
    <source>
        <dbReference type="Ensembl" id="ENSONIP00000046594.1"/>
    </source>
</evidence>
<dbReference type="SUPFAM" id="SSF48065">
    <property type="entry name" value="DBL homology domain (DH-domain)"/>
    <property type="match status" value="1"/>
</dbReference>
<accession>A0A669CGT5</accession>
<dbReference type="Pfam" id="PF16614">
    <property type="entry name" value="RhoGEF67_u2"/>
    <property type="match status" value="1"/>
</dbReference>
<evidence type="ECO:0000256" key="7">
    <source>
        <dbReference type="SAM" id="MobiDB-lite"/>
    </source>
</evidence>
<evidence type="ECO:0000259" key="10">
    <source>
        <dbReference type="PROSITE" id="PS50010"/>
    </source>
</evidence>
<dbReference type="PRINTS" id="PR00452">
    <property type="entry name" value="SH3DOMAIN"/>
</dbReference>
<feature type="coiled-coil region" evidence="6">
    <location>
        <begin position="537"/>
        <end position="564"/>
    </location>
</feature>
<evidence type="ECO:0000256" key="3">
    <source>
        <dbReference type="ARBA" id="ARBA00022658"/>
    </source>
</evidence>
<dbReference type="CDD" id="cd01225">
    <property type="entry name" value="PH_Cool_Pix"/>
    <property type="match status" value="1"/>
</dbReference>
<dbReference type="AlphaFoldDB" id="A0A669CGT5"/>
<dbReference type="Gene3D" id="1.20.900.10">
    <property type="entry name" value="Dbl homology (DH) domain"/>
    <property type="match status" value="1"/>
</dbReference>
<keyword evidence="6" id="KW-0175">Coiled coil</keyword>
<feature type="domain" description="PH" evidence="9">
    <location>
        <begin position="240"/>
        <end position="346"/>
    </location>
</feature>
<dbReference type="SUPFAM" id="SSF50729">
    <property type="entry name" value="PH domain-like"/>
    <property type="match status" value="1"/>
</dbReference>
<dbReference type="FunFam" id="2.30.30.40:FF:000034">
    <property type="entry name" value="Rho guanine nucleotide exchange factor (GEF) 7"/>
    <property type="match status" value="1"/>
</dbReference>
<evidence type="ECO:0000256" key="2">
    <source>
        <dbReference type="ARBA" id="ARBA00022443"/>
    </source>
</evidence>
<dbReference type="PANTHER" id="PTHR46026">
    <property type="entry name" value="RHO-TYPE GUANINE NUCLEOTIDE EXCHANGE FACTOR, ISOFORM F"/>
    <property type="match status" value="1"/>
</dbReference>
<dbReference type="Pfam" id="PF00621">
    <property type="entry name" value="RhoGEF"/>
    <property type="match status" value="1"/>
</dbReference>
<dbReference type="InterPro" id="IPR046376">
    <property type="entry name" value="PH_Cool_Pix"/>
</dbReference>
<sequence length="572" mass="64996">MSENGGGGQLMVKARFNFKQNNEDELSFNKGEVILVTRQEEGGWWEGTLNGKTGWFPSNYVREIKPCGEFRCSVVQDILEHEREFLKELQTVLNCYLRPLQSSDKVPESQQRVAACYLNLMCQIKALYLAYCSSHPSAVCILTDHSEELEKFMESHGASTGGVMTLTTSLSKPFMRLEKYPTLLQELERHVEEAHPDYTDIVKATAAFRSLLTQCQDLRKRKNLELQILSEPVRGWEGESMKSLGHVAYTSQVHVRNGCSEEKEERYLMLFPNVLVMLSASPRMSGFIYQGRLPLTGTTVTRHAEDGDISHFAFDITGSMIDRITVFCSSAQELQEWLEHLQPFTKVILMYLLCFLLSGSMQSIDGKPVSMIGATTHPHHQGSFSSVSRGPLEPPKISKPWSLSCLRPAPPLKPSAALGYKEDTSKSPRPMKKFLPGNRRKERKPSDDDIHIRRSTVALEEDAQILRVIEAYCTGASLHQTVRKECVPQVLLPEEEKIIVEEMKSNGQTVIEEKSLVDAVYALKDEVHELKKENKWMKQFLEEEQKSRKELERLVRKLAKQKNDCGWDDGAH</sequence>
<dbReference type="SMART" id="SM00325">
    <property type="entry name" value="RhoGEF"/>
    <property type="match status" value="1"/>
</dbReference>
<organism evidence="11 12">
    <name type="scientific">Oreochromis niloticus</name>
    <name type="common">Nile tilapia</name>
    <name type="synonym">Tilapia nilotica</name>
    <dbReference type="NCBI Taxonomy" id="8128"/>
    <lineage>
        <taxon>Eukaryota</taxon>
        <taxon>Metazoa</taxon>
        <taxon>Chordata</taxon>
        <taxon>Craniata</taxon>
        <taxon>Vertebrata</taxon>
        <taxon>Euteleostomi</taxon>
        <taxon>Actinopterygii</taxon>
        <taxon>Neopterygii</taxon>
        <taxon>Teleostei</taxon>
        <taxon>Neoteleostei</taxon>
        <taxon>Acanthomorphata</taxon>
        <taxon>Ovalentaria</taxon>
        <taxon>Cichlomorphae</taxon>
        <taxon>Cichliformes</taxon>
        <taxon>Cichlidae</taxon>
        <taxon>African cichlids</taxon>
        <taxon>Pseudocrenilabrinae</taxon>
        <taxon>Oreochromini</taxon>
        <taxon>Oreochromis</taxon>
    </lineage>
</organism>
<dbReference type="PROSITE" id="PS50003">
    <property type="entry name" value="PH_DOMAIN"/>
    <property type="match status" value="1"/>
</dbReference>
<evidence type="ECO:0000256" key="1">
    <source>
        <dbReference type="ARBA" id="ARBA00004510"/>
    </source>
</evidence>
<feature type="domain" description="SH3" evidence="8">
    <location>
        <begin position="7"/>
        <end position="66"/>
    </location>
</feature>
<proteinExistence type="predicted"/>
<protein>
    <submittedName>
        <fullName evidence="11">Rac/Cdc42 guanine nucleotide exchange factor 6</fullName>
    </submittedName>
</protein>
<dbReference type="Gene3D" id="1.20.5.390">
    <property type="entry name" value="L1 transposable element, trimerization domain"/>
    <property type="match status" value="1"/>
</dbReference>
<keyword evidence="4" id="KW-0966">Cell projection</keyword>
<feature type="region of interest" description="Disordered" evidence="7">
    <location>
        <begin position="414"/>
        <end position="449"/>
    </location>
</feature>
<dbReference type="PANTHER" id="PTHR46026:SF2">
    <property type="entry name" value="RHO GUANINE NUCLEOTIDE EXCHANGE FACTOR 6"/>
    <property type="match status" value="1"/>
</dbReference>
<dbReference type="GO" id="GO:0030032">
    <property type="term" value="P:lamellipodium assembly"/>
    <property type="evidence" value="ECO:0007669"/>
    <property type="project" value="TreeGrafter"/>
</dbReference>
<dbReference type="Pfam" id="PF00169">
    <property type="entry name" value="PH"/>
    <property type="match status" value="1"/>
</dbReference>
<evidence type="ECO:0000256" key="4">
    <source>
        <dbReference type="ARBA" id="ARBA00023273"/>
    </source>
</evidence>
<dbReference type="InterPro" id="IPR011993">
    <property type="entry name" value="PH-like_dom_sf"/>
</dbReference>
<keyword evidence="2 5" id="KW-0728">SH3 domain</keyword>
<dbReference type="InterPro" id="IPR000219">
    <property type="entry name" value="DH_dom"/>
</dbReference>
<evidence type="ECO:0000256" key="5">
    <source>
        <dbReference type="PROSITE-ProRule" id="PRU00192"/>
    </source>
</evidence>
<dbReference type="InterPro" id="IPR001849">
    <property type="entry name" value="PH_domain"/>
</dbReference>
<comment type="subcellular location">
    <subcellularLocation>
        <location evidence="1">Cell projection</location>
        <location evidence="1">Lamellipodium</location>
    </subcellularLocation>
</comment>
<dbReference type="InterPro" id="IPR036028">
    <property type="entry name" value="SH3-like_dom_sf"/>
</dbReference>
<dbReference type="Ensembl" id="ENSONIT00000084499.1">
    <property type="protein sequence ID" value="ENSONIP00000046594.1"/>
    <property type="gene ID" value="ENSONIG00000002692.2"/>
</dbReference>
<evidence type="ECO:0000256" key="6">
    <source>
        <dbReference type="SAM" id="Coils"/>
    </source>
</evidence>
<gene>
    <name evidence="11" type="primary">ARHGEF6</name>
    <name evidence="11" type="synonym">arhgef6</name>
</gene>
<reference evidence="11" key="3">
    <citation type="submission" date="2025-09" db="UniProtKB">
        <authorList>
            <consortium name="Ensembl"/>
        </authorList>
    </citation>
    <scope>IDENTIFICATION</scope>
</reference>
<name>A0A669CGT5_ORENI</name>
<evidence type="ECO:0000313" key="12">
    <source>
        <dbReference type="Proteomes" id="UP000005207"/>
    </source>
</evidence>
<dbReference type="SMART" id="SM00326">
    <property type="entry name" value="SH3"/>
    <property type="match status" value="1"/>
</dbReference>
<dbReference type="Gene3D" id="2.30.29.30">
    <property type="entry name" value="Pleckstrin-homology domain (PH domain)/Phosphotyrosine-binding domain (PTB)"/>
    <property type="match status" value="1"/>
</dbReference>
<dbReference type="GO" id="GO:0030027">
    <property type="term" value="C:lamellipodium"/>
    <property type="evidence" value="ECO:0007669"/>
    <property type="project" value="UniProtKB-SubCell"/>
</dbReference>
<keyword evidence="12" id="KW-1185">Reference proteome</keyword>
<dbReference type="SMART" id="SM00233">
    <property type="entry name" value="PH"/>
    <property type="match status" value="1"/>
</dbReference>